<feature type="domain" description="Ig-like" evidence="5">
    <location>
        <begin position="523"/>
        <end position="615"/>
    </location>
</feature>
<dbReference type="SUPFAM" id="SSF49265">
    <property type="entry name" value="Fibronectin type III"/>
    <property type="match status" value="2"/>
</dbReference>
<feature type="domain" description="Ig-like" evidence="5">
    <location>
        <begin position="724"/>
        <end position="815"/>
    </location>
</feature>
<dbReference type="InterPro" id="IPR003598">
    <property type="entry name" value="Ig_sub2"/>
</dbReference>
<evidence type="ECO:0000259" key="6">
    <source>
        <dbReference type="PROSITE" id="PS50853"/>
    </source>
</evidence>
<dbReference type="PANTHER" id="PTHR44170">
    <property type="entry name" value="PROTEIN SIDEKICK"/>
    <property type="match status" value="1"/>
</dbReference>
<keyword evidence="8" id="KW-1185">Reference proteome</keyword>
<dbReference type="SUPFAM" id="SSF56436">
    <property type="entry name" value="C-type lectin-like"/>
    <property type="match status" value="1"/>
</dbReference>
<dbReference type="Proteomes" id="UP000825002">
    <property type="component" value="Unassembled WGS sequence"/>
</dbReference>
<feature type="non-terminal residue" evidence="7">
    <location>
        <position position="1"/>
    </location>
</feature>
<dbReference type="InterPro" id="IPR007110">
    <property type="entry name" value="Ig-like_dom"/>
</dbReference>
<dbReference type="InterPro" id="IPR016187">
    <property type="entry name" value="CTDL_fold"/>
</dbReference>
<dbReference type="SMART" id="SM00060">
    <property type="entry name" value="FN3"/>
    <property type="match status" value="4"/>
</dbReference>
<protein>
    <submittedName>
        <fullName evidence="7">Contactin</fullName>
    </submittedName>
</protein>
<feature type="domain" description="Ig-like" evidence="5">
    <location>
        <begin position="222"/>
        <end position="323"/>
    </location>
</feature>
<dbReference type="InterPro" id="IPR036116">
    <property type="entry name" value="FN3_sf"/>
</dbReference>
<keyword evidence="3" id="KW-0812">Transmembrane</keyword>
<dbReference type="InterPro" id="IPR013783">
    <property type="entry name" value="Ig-like_fold"/>
</dbReference>
<dbReference type="SUPFAM" id="SSF48726">
    <property type="entry name" value="Immunoglobulin"/>
    <property type="match status" value="6"/>
</dbReference>
<organism evidence="7 8">
    <name type="scientific">Fragariocoptes setiger</name>
    <dbReference type="NCBI Taxonomy" id="1670756"/>
    <lineage>
        <taxon>Eukaryota</taxon>
        <taxon>Metazoa</taxon>
        <taxon>Ecdysozoa</taxon>
        <taxon>Arthropoda</taxon>
        <taxon>Chelicerata</taxon>
        <taxon>Arachnida</taxon>
        <taxon>Acari</taxon>
        <taxon>Acariformes</taxon>
        <taxon>Trombidiformes</taxon>
        <taxon>Prostigmata</taxon>
        <taxon>Eupodina</taxon>
        <taxon>Eriophyoidea</taxon>
        <taxon>Phytoptidae</taxon>
        <taxon>Fragariocoptes</taxon>
    </lineage>
</organism>
<evidence type="ECO:0000256" key="3">
    <source>
        <dbReference type="SAM" id="Phobius"/>
    </source>
</evidence>
<dbReference type="InterPro" id="IPR036179">
    <property type="entry name" value="Ig-like_dom_sf"/>
</dbReference>
<feature type="domain" description="Ig-like" evidence="5">
    <location>
        <begin position="621"/>
        <end position="714"/>
    </location>
</feature>
<keyword evidence="1" id="KW-0677">Repeat</keyword>
<feature type="domain" description="Ig-like" evidence="5">
    <location>
        <begin position="436"/>
        <end position="518"/>
    </location>
</feature>
<dbReference type="Pfam" id="PF13927">
    <property type="entry name" value="Ig_3"/>
    <property type="match status" value="3"/>
</dbReference>
<dbReference type="SMART" id="SM00409">
    <property type="entry name" value="IG"/>
    <property type="match status" value="6"/>
</dbReference>
<dbReference type="Pfam" id="PF00059">
    <property type="entry name" value="Lectin_C"/>
    <property type="match status" value="1"/>
</dbReference>
<dbReference type="InterPro" id="IPR003961">
    <property type="entry name" value="FN3_dom"/>
</dbReference>
<feature type="domain" description="Fibronectin type-III" evidence="6">
    <location>
        <begin position="822"/>
        <end position="932"/>
    </location>
</feature>
<comment type="caution">
    <text evidence="7">The sequence shown here is derived from an EMBL/GenBank/DDBJ whole genome shotgun (WGS) entry which is preliminary data.</text>
</comment>
<feature type="domain" description="C-type lectin" evidence="4">
    <location>
        <begin position="62"/>
        <end position="190"/>
    </location>
</feature>
<dbReference type="Gene3D" id="3.10.100.10">
    <property type="entry name" value="Mannose-Binding Protein A, subunit A"/>
    <property type="match status" value="1"/>
</dbReference>
<reference evidence="7 8" key="1">
    <citation type="submission" date="2020-10" db="EMBL/GenBank/DDBJ databases">
        <authorList>
            <person name="Klimov P.B."/>
            <person name="Dyachkov S.M."/>
            <person name="Chetverikov P.E."/>
        </authorList>
    </citation>
    <scope>NUCLEOTIDE SEQUENCE [LARGE SCALE GENOMIC DNA]</scope>
    <source>
        <strain evidence="7">BMOC 18-1129-001#AD2665</strain>
        <tissue evidence="7">Entire mites</tissue>
    </source>
</reference>
<dbReference type="CDD" id="cd00063">
    <property type="entry name" value="FN3"/>
    <property type="match status" value="3"/>
</dbReference>
<dbReference type="CDD" id="cd00037">
    <property type="entry name" value="CLECT"/>
    <property type="match status" value="1"/>
</dbReference>
<dbReference type="Gene3D" id="2.60.40.10">
    <property type="entry name" value="Immunoglobulins"/>
    <property type="match status" value="10"/>
</dbReference>
<feature type="transmembrane region" description="Helical" evidence="3">
    <location>
        <begin position="26"/>
        <end position="51"/>
    </location>
</feature>
<keyword evidence="2" id="KW-1015">Disulfide bond</keyword>
<evidence type="ECO:0000256" key="1">
    <source>
        <dbReference type="ARBA" id="ARBA00022737"/>
    </source>
</evidence>
<evidence type="ECO:0000313" key="7">
    <source>
        <dbReference type="EMBL" id="KAG9511106.1"/>
    </source>
</evidence>
<dbReference type="SMART" id="SM00034">
    <property type="entry name" value="CLECT"/>
    <property type="match status" value="1"/>
</dbReference>
<dbReference type="Pfam" id="PF00041">
    <property type="entry name" value="fn3"/>
    <property type="match status" value="2"/>
</dbReference>
<feature type="domain" description="Fibronectin type-III" evidence="6">
    <location>
        <begin position="1144"/>
        <end position="1243"/>
    </location>
</feature>
<dbReference type="Pfam" id="PF07679">
    <property type="entry name" value="I-set"/>
    <property type="match status" value="2"/>
</dbReference>
<accession>A0ABQ7SCF7</accession>
<evidence type="ECO:0000313" key="8">
    <source>
        <dbReference type="Proteomes" id="UP000825002"/>
    </source>
</evidence>
<gene>
    <name evidence="7" type="primary">Cont</name>
    <name evidence="7" type="ORF">GZH46_00339</name>
</gene>
<name>A0ABQ7SCF7_9ACAR</name>
<dbReference type="PROSITE" id="PS50853">
    <property type="entry name" value="FN3"/>
    <property type="match status" value="4"/>
</dbReference>
<dbReference type="SMART" id="SM00408">
    <property type="entry name" value="IGc2"/>
    <property type="match status" value="5"/>
</dbReference>
<dbReference type="InterPro" id="IPR003599">
    <property type="entry name" value="Ig_sub"/>
</dbReference>
<sequence length="1243" mass="140221">MTEPVATLNAMTTAQKPKNFSISRTFILRIPYNITLIATNLIILCSFVSAITQECPRGWIGFGQSCYRFVRWPQENIYNATLYCQSFGSRLVSVNNFEENAFLSDWLQQNDPYKRLWLTGASNEGQNVWGWAGDYSNFINTNDLWLPFDLNTIDRYQTHGGAAYAYHVPSNSWGLVRVNNKLEKFPFICEATRANLIGNRYIDKDIDYGVNVHNKSRVPRGPRIVIEPKDVIFDLSGRSQLNDLKLKCVADAYPEPEYQWYKEDNRGDRIVPLLVHVLSDDRLTLTDGTLTIFNPHQTNDRGKYHCIASNIFGRVKSQTVSLTFGYILEFGKKRSIERGRENWGKSISCDPPQHQPRVNYYWTRAEFPNFIQQDRRVFISHDGNLYFSSLEKIDRANYSCNIQSVISSTGRFGPSFPLVIEPASNGQKLQFANGFPKSFPEGALAGQDVRLECMAYGYPTPSYNWTRSGATNRMPQGYSIINDGKVLLLPKVRIEDAGEYTCRVMSESDSLQKSVIITVQAAPTFTMPITHQILGENEPMVWKCEAHGIPDVKYTWLKDGNEINVASLPPEDSTRYRIENNIFTIDGVKEARDQGMYQCQASNQHGSAYSSAQLKIMRLAPTFEKYPMPKETVAMVGQNLTIPCPVEAVPRANIRWRKDGRPYDQNTDLMRFSTPLRGAVSSVNSNLIHIQRIRSSDEGRYECIAENVHGNAISSTWLHVKQAPRFIDYPKRVELARYGDFIRWLNCEVQPDYNLEIANEWLKNGLKLKLDPDGKYSLGDRGQLIIRNITFSDHANYTCQAKTSIGSVEQSGSLYVEGPPDACGAVIADDLKQDSAKVSWTDGSEHGKRIWGNTIEGRTNHNQTWVVLAANVSALDRARPLQPGDIQFLRKTFQLTGLLLPWSEYEFRVSATNDYGHGPPSAPSPMYRTEMAPPRHPVSNVRGGGGKAGTLVIQWDPLPQMLWAANEIWYQVYYKLNDTGADWNKRELRSAGNTGAYTINVGSDNYYRLFNVMVQPINPMGAGPLGQMADIYSAQRMPQIQPANVYAVAYNSTALNVTWTPINIKAEERGKLVGYRIKYWPSNKDPQTHSLTALKRGLDGWGVIVGLQPDTEYRLVVMAYNDAGSGPESEQFLIKTFKAAPQRPPTSVQLKAVDSTSVQVSWRGVSGTTTNEEPILGYKVRYWRIDQPISEAIDVYKNLDGQERELSLIIRDLVPGETYKIRVLAYSSGGDGKMSSPEKIVTV</sequence>
<dbReference type="InterPro" id="IPR016186">
    <property type="entry name" value="C-type_lectin-like/link_sf"/>
</dbReference>
<keyword evidence="3" id="KW-1133">Transmembrane helix</keyword>
<proteinExistence type="predicted"/>
<evidence type="ECO:0000256" key="2">
    <source>
        <dbReference type="ARBA" id="ARBA00023157"/>
    </source>
</evidence>
<dbReference type="PANTHER" id="PTHR44170:SF6">
    <property type="entry name" value="CONTACTIN"/>
    <property type="match status" value="1"/>
</dbReference>
<dbReference type="PROSITE" id="PS50835">
    <property type="entry name" value="IG_LIKE"/>
    <property type="match status" value="6"/>
</dbReference>
<feature type="domain" description="Ig-like" evidence="5">
    <location>
        <begin position="325"/>
        <end position="404"/>
    </location>
</feature>
<evidence type="ECO:0000259" key="4">
    <source>
        <dbReference type="PROSITE" id="PS50041"/>
    </source>
</evidence>
<evidence type="ECO:0000259" key="5">
    <source>
        <dbReference type="PROSITE" id="PS50835"/>
    </source>
</evidence>
<feature type="domain" description="Fibronectin type-III" evidence="6">
    <location>
        <begin position="933"/>
        <end position="1036"/>
    </location>
</feature>
<dbReference type="InterPro" id="IPR001304">
    <property type="entry name" value="C-type_lectin-like"/>
</dbReference>
<feature type="domain" description="Fibronectin type-III" evidence="6">
    <location>
        <begin position="1041"/>
        <end position="1139"/>
    </location>
</feature>
<keyword evidence="3" id="KW-0472">Membrane</keyword>
<dbReference type="PROSITE" id="PS50041">
    <property type="entry name" value="C_TYPE_LECTIN_2"/>
    <property type="match status" value="1"/>
</dbReference>
<dbReference type="InterPro" id="IPR013098">
    <property type="entry name" value="Ig_I-set"/>
</dbReference>
<dbReference type="EMBL" id="JAIFTH010000031">
    <property type="protein sequence ID" value="KAG9511106.1"/>
    <property type="molecule type" value="Genomic_DNA"/>
</dbReference>